<dbReference type="STRING" id="655355.SAMN05216283_10640"/>
<dbReference type="InterPro" id="IPR032508">
    <property type="entry name" value="FecR_C"/>
</dbReference>
<organism evidence="4 5">
    <name type="scientific">Sunxiuqinia elliptica</name>
    <dbReference type="NCBI Taxonomy" id="655355"/>
    <lineage>
        <taxon>Bacteria</taxon>
        <taxon>Pseudomonadati</taxon>
        <taxon>Bacteroidota</taxon>
        <taxon>Bacteroidia</taxon>
        <taxon>Marinilabiliales</taxon>
        <taxon>Prolixibacteraceae</taxon>
        <taxon>Sunxiuqinia</taxon>
    </lineage>
</organism>
<keyword evidence="5" id="KW-1185">Reference proteome</keyword>
<keyword evidence="1" id="KW-1133">Transmembrane helix</keyword>
<evidence type="ECO:0000259" key="3">
    <source>
        <dbReference type="Pfam" id="PF16344"/>
    </source>
</evidence>
<dbReference type="Pfam" id="PF16344">
    <property type="entry name" value="FecR_C"/>
    <property type="match status" value="1"/>
</dbReference>
<dbReference type="Proteomes" id="UP000198964">
    <property type="component" value="Unassembled WGS sequence"/>
</dbReference>
<evidence type="ECO:0000259" key="2">
    <source>
        <dbReference type="Pfam" id="PF04773"/>
    </source>
</evidence>
<feature type="domain" description="FecR protein" evidence="2">
    <location>
        <begin position="166"/>
        <end position="258"/>
    </location>
</feature>
<keyword evidence="1" id="KW-0812">Transmembrane</keyword>
<dbReference type="PANTHER" id="PTHR30273">
    <property type="entry name" value="PERIPLASMIC SIGNAL SENSOR AND SIGMA FACTOR ACTIVATOR FECR-RELATED"/>
    <property type="match status" value="1"/>
</dbReference>
<feature type="domain" description="Protein FecR C-terminal" evidence="3">
    <location>
        <begin position="302"/>
        <end position="363"/>
    </location>
</feature>
<gene>
    <name evidence="4" type="ORF">SAMN05216283_10640</name>
</gene>
<feature type="transmembrane region" description="Helical" evidence="1">
    <location>
        <begin position="63"/>
        <end position="82"/>
    </location>
</feature>
<proteinExistence type="predicted"/>
<dbReference type="InterPro" id="IPR006860">
    <property type="entry name" value="FecR"/>
</dbReference>
<sequence>MNGSIKGKQKQGMTNNNRNTRAFFEKVTDFVKKQEVITGPDEKQNLWTKIEREIVSRERVRKLRIYASVATAAVLLGFAIWIESAGILEQSKSLNQVVSEISVPKQASDIILMVSDSDEIRIEKDTAIVNFADNGKITVNNEAIERKPTKSSAREKEEKYNQIIVPGGKRTMLTLSDSTKIWVNAGTRIIFPEEFKGTERRIFVDGEAYLEVTENKRKPFVVETPALFEIEVLGTAFNVCTYDELEFATVVLARGKVEVAGSGRQKKIMAPDQLLKIDAEGVLEEPIPVNAEDYISWTKGLMVIKSKPFSEVLKRLQIYFGVPLNIDPSLNESISGQLALKDDFEEVLLGLKNIVSFSYHEEEEGGYRIEKD</sequence>
<keyword evidence="1" id="KW-0472">Membrane</keyword>
<evidence type="ECO:0000256" key="1">
    <source>
        <dbReference type="SAM" id="Phobius"/>
    </source>
</evidence>
<reference evidence="4 5" key="1">
    <citation type="submission" date="2016-10" db="EMBL/GenBank/DDBJ databases">
        <authorList>
            <person name="de Groot N.N."/>
        </authorList>
    </citation>
    <scope>NUCLEOTIDE SEQUENCE [LARGE SCALE GENOMIC DNA]</scope>
    <source>
        <strain evidence="4 5">CGMCC 1.9156</strain>
    </source>
</reference>
<dbReference type="PANTHER" id="PTHR30273:SF2">
    <property type="entry name" value="PROTEIN FECR"/>
    <property type="match status" value="1"/>
</dbReference>
<evidence type="ECO:0000313" key="4">
    <source>
        <dbReference type="EMBL" id="SFF41553.1"/>
    </source>
</evidence>
<accession>A0A1I2IIS7</accession>
<dbReference type="Gene3D" id="2.60.120.1440">
    <property type="match status" value="1"/>
</dbReference>
<name>A0A1I2IIS7_9BACT</name>
<dbReference type="Pfam" id="PF04773">
    <property type="entry name" value="FecR"/>
    <property type="match status" value="1"/>
</dbReference>
<dbReference type="InterPro" id="IPR012373">
    <property type="entry name" value="Ferrdict_sens_TM"/>
</dbReference>
<dbReference type="Gene3D" id="3.55.50.30">
    <property type="match status" value="1"/>
</dbReference>
<dbReference type="EMBL" id="FONW01000006">
    <property type="protein sequence ID" value="SFF41553.1"/>
    <property type="molecule type" value="Genomic_DNA"/>
</dbReference>
<dbReference type="AlphaFoldDB" id="A0A1I2IIS7"/>
<dbReference type="GO" id="GO:0016989">
    <property type="term" value="F:sigma factor antagonist activity"/>
    <property type="evidence" value="ECO:0007669"/>
    <property type="project" value="TreeGrafter"/>
</dbReference>
<protein>
    <submittedName>
        <fullName evidence="4">FecR family protein</fullName>
    </submittedName>
</protein>
<evidence type="ECO:0000313" key="5">
    <source>
        <dbReference type="Proteomes" id="UP000198964"/>
    </source>
</evidence>